<name>A0A4Y2W777_ARAVE</name>
<feature type="transmembrane region" description="Helical" evidence="5">
    <location>
        <begin position="20"/>
        <end position="42"/>
    </location>
</feature>
<dbReference type="EMBL" id="BGPR01056528">
    <property type="protein sequence ID" value="GBO33009.1"/>
    <property type="molecule type" value="Genomic_DNA"/>
</dbReference>
<dbReference type="InterPro" id="IPR036259">
    <property type="entry name" value="MFS_trans_sf"/>
</dbReference>
<dbReference type="InterPro" id="IPR051337">
    <property type="entry name" value="OPA_Antiporter"/>
</dbReference>
<sequence length="105" mass="11796">MSPVLSLQWFSPTQFGTWWSVLSASANISGGLSPFFTAFLILNYGWRFSLLLAGNAATQCIFVKNAYSSFITRPRWRNGKVSTKGFQVRNPISLKIRRVCGPFAR</sequence>
<dbReference type="Proteomes" id="UP000499080">
    <property type="component" value="Unassembled WGS sequence"/>
</dbReference>
<dbReference type="OrthoDB" id="3639251at2759"/>
<keyword evidence="7" id="KW-1185">Reference proteome</keyword>
<gene>
    <name evidence="6" type="ORF">AVEN_135575_1</name>
</gene>
<dbReference type="SUPFAM" id="SSF103473">
    <property type="entry name" value="MFS general substrate transporter"/>
    <property type="match status" value="1"/>
</dbReference>
<evidence type="ECO:0000313" key="7">
    <source>
        <dbReference type="Proteomes" id="UP000499080"/>
    </source>
</evidence>
<evidence type="ECO:0000256" key="5">
    <source>
        <dbReference type="SAM" id="Phobius"/>
    </source>
</evidence>
<evidence type="ECO:0000256" key="3">
    <source>
        <dbReference type="ARBA" id="ARBA00022989"/>
    </source>
</evidence>
<reference evidence="6 7" key="1">
    <citation type="journal article" date="2019" name="Sci. Rep.">
        <title>Orb-weaving spider Araneus ventricosus genome elucidates the spidroin gene catalogue.</title>
        <authorList>
            <person name="Kono N."/>
            <person name="Nakamura H."/>
            <person name="Ohtoshi R."/>
            <person name="Moran D.A.P."/>
            <person name="Shinohara A."/>
            <person name="Yoshida Y."/>
            <person name="Fujiwara M."/>
            <person name="Mori M."/>
            <person name="Tomita M."/>
            <person name="Arakawa K."/>
        </authorList>
    </citation>
    <scope>NUCLEOTIDE SEQUENCE [LARGE SCALE GENOMIC DNA]</scope>
</reference>
<dbReference type="PANTHER" id="PTHR43826:SF3">
    <property type="entry name" value="GLUCOSE-6-PHOSPHATE EXCHANGER SLC37A4"/>
    <property type="match status" value="1"/>
</dbReference>
<keyword evidence="2 5" id="KW-0812">Transmembrane</keyword>
<accession>A0A4Y2W777</accession>
<proteinExistence type="predicted"/>
<evidence type="ECO:0000256" key="2">
    <source>
        <dbReference type="ARBA" id="ARBA00022692"/>
    </source>
</evidence>
<protein>
    <recommendedName>
        <fullName evidence="8">Major facilitator superfamily (MFS) profile domain-containing protein</fullName>
    </recommendedName>
</protein>
<evidence type="ECO:0000256" key="1">
    <source>
        <dbReference type="ARBA" id="ARBA00004127"/>
    </source>
</evidence>
<dbReference type="GO" id="GO:0035435">
    <property type="term" value="P:phosphate ion transmembrane transport"/>
    <property type="evidence" value="ECO:0007669"/>
    <property type="project" value="TreeGrafter"/>
</dbReference>
<dbReference type="GO" id="GO:0061513">
    <property type="term" value="F:glucose 6-phosphate:phosphate antiporter activity"/>
    <property type="evidence" value="ECO:0007669"/>
    <property type="project" value="TreeGrafter"/>
</dbReference>
<dbReference type="AlphaFoldDB" id="A0A4Y2W777"/>
<organism evidence="6 7">
    <name type="scientific">Araneus ventricosus</name>
    <name type="common">Orbweaver spider</name>
    <name type="synonym">Epeira ventricosa</name>
    <dbReference type="NCBI Taxonomy" id="182803"/>
    <lineage>
        <taxon>Eukaryota</taxon>
        <taxon>Metazoa</taxon>
        <taxon>Ecdysozoa</taxon>
        <taxon>Arthropoda</taxon>
        <taxon>Chelicerata</taxon>
        <taxon>Arachnida</taxon>
        <taxon>Araneae</taxon>
        <taxon>Araneomorphae</taxon>
        <taxon>Entelegynae</taxon>
        <taxon>Araneoidea</taxon>
        <taxon>Araneidae</taxon>
        <taxon>Araneus</taxon>
    </lineage>
</organism>
<dbReference type="PANTHER" id="PTHR43826">
    <property type="entry name" value="GLUCOSE-6-PHOSPHATE EXCHANGER SLC37A4"/>
    <property type="match status" value="1"/>
</dbReference>
<keyword evidence="3 5" id="KW-1133">Transmembrane helix</keyword>
<dbReference type="Gene3D" id="1.20.1250.20">
    <property type="entry name" value="MFS general substrate transporter like domains"/>
    <property type="match status" value="1"/>
</dbReference>
<comment type="subcellular location">
    <subcellularLocation>
        <location evidence="1">Endomembrane system</location>
        <topology evidence="1">Multi-pass membrane protein</topology>
    </subcellularLocation>
</comment>
<comment type="caution">
    <text evidence="6">The sequence shown here is derived from an EMBL/GenBank/DDBJ whole genome shotgun (WGS) entry which is preliminary data.</text>
</comment>
<dbReference type="GO" id="GO:0005789">
    <property type="term" value="C:endoplasmic reticulum membrane"/>
    <property type="evidence" value="ECO:0007669"/>
    <property type="project" value="TreeGrafter"/>
</dbReference>
<keyword evidence="4 5" id="KW-0472">Membrane</keyword>
<evidence type="ECO:0000313" key="6">
    <source>
        <dbReference type="EMBL" id="GBO33009.1"/>
    </source>
</evidence>
<evidence type="ECO:0000256" key="4">
    <source>
        <dbReference type="ARBA" id="ARBA00023136"/>
    </source>
</evidence>
<evidence type="ECO:0008006" key="8">
    <source>
        <dbReference type="Google" id="ProtNLM"/>
    </source>
</evidence>